<dbReference type="CDD" id="cd13606">
    <property type="entry name" value="PBP2_ProX_like"/>
    <property type="match status" value="1"/>
</dbReference>
<dbReference type="Pfam" id="PF04069">
    <property type="entry name" value="OpuAC"/>
    <property type="match status" value="1"/>
</dbReference>
<dbReference type="Proteomes" id="UP001601444">
    <property type="component" value="Unassembled WGS sequence"/>
</dbReference>
<sequence>MAVRAGKIVAAALALAAAMVAAACGSSDPATAAGDCVSDELVVGSAGFPESETVAGIYTEVLRINGFKVRTRTDVGTREDYVPALRRCAISLVPDYTGNLLRYLDSGTTATAPGEVDRALLGALGDELAIASPAPGQDADAIVVTRATAQRWNLKAIGDLAAHAGEVTLAAPAEFAHRPSGLPGLKKNYGLDIAPAAFVATDDPEDAVRALVEGKVIAADIFTTSPAIAANDLVVLSDPNHNFAAQNVVPLFAGAKRSDKAVAVLDSVSARLTTAELIALNDAVAGDDRTEPAVVARAWVAAQGLNAPLG</sequence>
<proteinExistence type="predicted"/>
<feature type="chain" id="PRO_5045733978" evidence="1">
    <location>
        <begin position="33"/>
        <end position="310"/>
    </location>
</feature>
<name>A0ABW6PKL8_9NOCA</name>
<accession>A0ABW6PKL8</accession>
<evidence type="ECO:0000313" key="3">
    <source>
        <dbReference type="EMBL" id="MFF0542913.1"/>
    </source>
</evidence>
<dbReference type="SUPFAM" id="SSF53850">
    <property type="entry name" value="Periplasmic binding protein-like II"/>
    <property type="match status" value="1"/>
</dbReference>
<comment type="caution">
    <text evidence="3">The sequence shown here is derived from an EMBL/GenBank/DDBJ whole genome shotgun (WGS) entry which is preliminary data.</text>
</comment>
<gene>
    <name evidence="3" type="ORF">ACFYTF_08745</name>
</gene>
<dbReference type="RefSeq" id="WP_043656840.1">
    <property type="nucleotide sequence ID" value="NZ_JBIAMX010000004.1"/>
</dbReference>
<dbReference type="Gene3D" id="3.40.190.120">
    <property type="entry name" value="Osmoprotection protein (prox), domain 2"/>
    <property type="match status" value="1"/>
</dbReference>
<dbReference type="EMBL" id="JBIAMX010000004">
    <property type="protein sequence ID" value="MFF0542913.1"/>
    <property type="molecule type" value="Genomic_DNA"/>
</dbReference>
<protein>
    <submittedName>
        <fullName evidence="3">ABC transporter substrate-binding protein</fullName>
    </submittedName>
</protein>
<feature type="domain" description="ABC-type glycine betaine transport system substrate-binding" evidence="2">
    <location>
        <begin position="40"/>
        <end position="301"/>
    </location>
</feature>
<dbReference type="PROSITE" id="PS51257">
    <property type="entry name" value="PROKAR_LIPOPROTEIN"/>
    <property type="match status" value="1"/>
</dbReference>
<dbReference type="Gene3D" id="3.40.190.10">
    <property type="entry name" value="Periplasmic binding protein-like II"/>
    <property type="match status" value="1"/>
</dbReference>
<dbReference type="InterPro" id="IPR007210">
    <property type="entry name" value="ABC_Gly_betaine_transp_sub-bd"/>
</dbReference>
<evidence type="ECO:0000256" key="1">
    <source>
        <dbReference type="SAM" id="SignalP"/>
    </source>
</evidence>
<evidence type="ECO:0000259" key="2">
    <source>
        <dbReference type="Pfam" id="PF04069"/>
    </source>
</evidence>
<keyword evidence="4" id="KW-1185">Reference proteome</keyword>
<feature type="signal peptide" evidence="1">
    <location>
        <begin position="1"/>
        <end position="32"/>
    </location>
</feature>
<reference evidence="3 4" key="1">
    <citation type="submission" date="2024-10" db="EMBL/GenBank/DDBJ databases">
        <title>The Natural Products Discovery Center: Release of the First 8490 Sequenced Strains for Exploring Actinobacteria Biosynthetic Diversity.</title>
        <authorList>
            <person name="Kalkreuter E."/>
            <person name="Kautsar S.A."/>
            <person name="Yang D."/>
            <person name="Bader C.D."/>
            <person name="Teijaro C.N."/>
            <person name="Fluegel L."/>
            <person name="Davis C.M."/>
            <person name="Simpson J.R."/>
            <person name="Lauterbach L."/>
            <person name="Steele A.D."/>
            <person name="Gui C."/>
            <person name="Meng S."/>
            <person name="Li G."/>
            <person name="Viehrig K."/>
            <person name="Ye F."/>
            <person name="Su P."/>
            <person name="Kiefer A.F."/>
            <person name="Nichols A."/>
            <person name="Cepeda A.J."/>
            <person name="Yan W."/>
            <person name="Fan B."/>
            <person name="Jiang Y."/>
            <person name="Adhikari A."/>
            <person name="Zheng C.-J."/>
            <person name="Schuster L."/>
            <person name="Cowan T.M."/>
            <person name="Smanski M.J."/>
            <person name="Chevrette M.G."/>
            <person name="De Carvalho L.P.S."/>
            <person name="Shen B."/>
        </authorList>
    </citation>
    <scope>NUCLEOTIDE SEQUENCE [LARGE SCALE GENOMIC DNA]</scope>
    <source>
        <strain evidence="3 4">NPDC004045</strain>
    </source>
</reference>
<evidence type="ECO:0000313" key="4">
    <source>
        <dbReference type="Proteomes" id="UP001601444"/>
    </source>
</evidence>
<organism evidence="3 4">
    <name type="scientific">Nocardia thailandica</name>
    <dbReference type="NCBI Taxonomy" id="257275"/>
    <lineage>
        <taxon>Bacteria</taxon>
        <taxon>Bacillati</taxon>
        <taxon>Actinomycetota</taxon>
        <taxon>Actinomycetes</taxon>
        <taxon>Mycobacteriales</taxon>
        <taxon>Nocardiaceae</taxon>
        <taxon>Nocardia</taxon>
    </lineage>
</organism>
<keyword evidence="1" id="KW-0732">Signal</keyword>